<sequence>MVADRGKITVWLSYSILLLSAGLVCHVLSIPAILDTAGRDGWLSILAAAPLFLLFILMMYYILRTLQGQRMLDWLESQLGAFPAWVIRISASMLLFILGAHTLYETSFWTVSTYLQFTPILAIVSLGAFVPMIAACRGIRSIAITSSIILPFVLMFGYFVMAANSRYKDYSRLMPMMENGMGPVLHGMIYSLAGLTEIWILVFIQHQVNTPFKLWHLLVLAIFMIFMALGPTMSAITVFGPEEAMKQNSPPFEQWRIVNIGKLLQHVDFLSIYQWLCGSFGRISISMYLIVELLEIRKPHARYTSLLIIAVCMATIAMYWWRSDLVYQYMIHIQFPTMLIYVYSLISGLAFLAFIKRNNKE</sequence>
<evidence type="ECO:0000256" key="8">
    <source>
        <dbReference type="SAM" id="Phobius"/>
    </source>
</evidence>
<accession>A0A2V2YTB8</accession>
<keyword evidence="4" id="KW-0309">Germination</keyword>
<feature type="transmembrane region" description="Helical" evidence="8">
    <location>
        <begin position="12"/>
        <end position="30"/>
    </location>
</feature>
<dbReference type="Proteomes" id="UP000246635">
    <property type="component" value="Unassembled WGS sequence"/>
</dbReference>
<keyword evidence="5 8" id="KW-0812">Transmembrane</keyword>
<dbReference type="NCBIfam" id="TIGR00912">
    <property type="entry name" value="2A0309"/>
    <property type="match status" value="1"/>
</dbReference>
<evidence type="ECO:0000256" key="4">
    <source>
        <dbReference type="ARBA" id="ARBA00022544"/>
    </source>
</evidence>
<feature type="transmembrane region" description="Helical" evidence="8">
    <location>
        <begin position="142"/>
        <end position="163"/>
    </location>
</feature>
<evidence type="ECO:0000256" key="6">
    <source>
        <dbReference type="ARBA" id="ARBA00022989"/>
    </source>
</evidence>
<feature type="transmembrane region" description="Helical" evidence="8">
    <location>
        <begin position="42"/>
        <end position="63"/>
    </location>
</feature>
<proteinExistence type="inferred from homology"/>
<dbReference type="GO" id="GO:0009847">
    <property type="term" value="P:spore germination"/>
    <property type="evidence" value="ECO:0007669"/>
    <property type="project" value="InterPro"/>
</dbReference>
<feature type="transmembrane region" description="Helical" evidence="8">
    <location>
        <begin position="84"/>
        <end position="104"/>
    </location>
</feature>
<evidence type="ECO:0000313" key="9">
    <source>
        <dbReference type="EMBL" id="PWW01261.1"/>
    </source>
</evidence>
<keyword evidence="7 8" id="KW-0472">Membrane</keyword>
<evidence type="ECO:0000256" key="1">
    <source>
        <dbReference type="ARBA" id="ARBA00004141"/>
    </source>
</evidence>
<feature type="transmembrane region" description="Helical" evidence="8">
    <location>
        <begin position="333"/>
        <end position="355"/>
    </location>
</feature>
<feature type="transmembrane region" description="Helical" evidence="8">
    <location>
        <begin position="214"/>
        <end position="239"/>
    </location>
</feature>
<evidence type="ECO:0000256" key="5">
    <source>
        <dbReference type="ARBA" id="ARBA00022692"/>
    </source>
</evidence>
<keyword evidence="10" id="KW-1185">Reference proteome</keyword>
<feature type="transmembrane region" description="Helical" evidence="8">
    <location>
        <begin position="303"/>
        <end position="321"/>
    </location>
</feature>
<evidence type="ECO:0000256" key="2">
    <source>
        <dbReference type="ARBA" id="ARBA00007998"/>
    </source>
</evidence>
<comment type="subcellular location">
    <subcellularLocation>
        <location evidence="1">Membrane</location>
        <topology evidence="1">Multi-pass membrane protein</topology>
    </subcellularLocation>
</comment>
<dbReference type="GO" id="GO:0016020">
    <property type="term" value="C:membrane"/>
    <property type="evidence" value="ECO:0007669"/>
    <property type="project" value="UniProtKB-SubCell"/>
</dbReference>
<reference evidence="9 10" key="1">
    <citation type="submission" date="2018-05" db="EMBL/GenBank/DDBJ databases">
        <title>Genomic Encyclopedia of Type Strains, Phase III (KMG-III): the genomes of soil and plant-associated and newly described type strains.</title>
        <authorList>
            <person name="Whitman W."/>
        </authorList>
    </citation>
    <scope>NUCLEOTIDE SEQUENCE [LARGE SCALE GENOMIC DNA]</scope>
    <source>
        <strain evidence="9 10">CECT 5696</strain>
    </source>
</reference>
<gene>
    <name evidence="9" type="ORF">DFQ01_110152</name>
</gene>
<feature type="transmembrane region" description="Helical" evidence="8">
    <location>
        <begin position="183"/>
        <end position="202"/>
    </location>
</feature>
<dbReference type="InterPro" id="IPR004761">
    <property type="entry name" value="Spore_GerAB"/>
</dbReference>
<dbReference type="PANTHER" id="PTHR34975:SF2">
    <property type="entry name" value="SPORE GERMINATION PROTEIN A2"/>
    <property type="match status" value="1"/>
</dbReference>
<dbReference type="RefSeq" id="WP_110044742.1">
    <property type="nucleotide sequence ID" value="NZ_CP054613.1"/>
</dbReference>
<comment type="caution">
    <text evidence="9">The sequence shown here is derived from an EMBL/GenBank/DDBJ whole genome shotgun (WGS) entry which is preliminary data.</text>
</comment>
<dbReference type="PANTHER" id="PTHR34975">
    <property type="entry name" value="SPORE GERMINATION PROTEIN A2"/>
    <property type="match status" value="1"/>
</dbReference>
<name>A0A2V2YTB8_9BACL</name>
<feature type="transmembrane region" description="Helical" evidence="8">
    <location>
        <begin position="272"/>
        <end position="291"/>
    </location>
</feature>
<keyword evidence="6 8" id="KW-1133">Transmembrane helix</keyword>
<dbReference type="EMBL" id="QGTQ01000010">
    <property type="protein sequence ID" value="PWW01261.1"/>
    <property type="molecule type" value="Genomic_DNA"/>
</dbReference>
<evidence type="ECO:0000256" key="7">
    <source>
        <dbReference type="ARBA" id="ARBA00023136"/>
    </source>
</evidence>
<feature type="transmembrane region" description="Helical" evidence="8">
    <location>
        <begin position="116"/>
        <end position="135"/>
    </location>
</feature>
<evidence type="ECO:0000313" key="10">
    <source>
        <dbReference type="Proteomes" id="UP000246635"/>
    </source>
</evidence>
<evidence type="ECO:0000256" key="3">
    <source>
        <dbReference type="ARBA" id="ARBA00022448"/>
    </source>
</evidence>
<dbReference type="OrthoDB" id="2381188at2"/>
<dbReference type="Pfam" id="PF03845">
    <property type="entry name" value="Spore_permease"/>
    <property type="match status" value="1"/>
</dbReference>
<keyword evidence="3" id="KW-0813">Transport</keyword>
<dbReference type="AlphaFoldDB" id="A0A2V2YTB8"/>
<organism evidence="9 10">
    <name type="scientific">Paenibacillus cellulosilyticus</name>
    <dbReference type="NCBI Taxonomy" id="375489"/>
    <lineage>
        <taxon>Bacteria</taxon>
        <taxon>Bacillati</taxon>
        <taxon>Bacillota</taxon>
        <taxon>Bacilli</taxon>
        <taxon>Bacillales</taxon>
        <taxon>Paenibacillaceae</taxon>
        <taxon>Paenibacillus</taxon>
    </lineage>
</organism>
<comment type="similarity">
    <text evidence="2">Belongs to the amino acid-polyamine-organocation (APC) superfamily. Spore germination protein (SGP) (TC 2.A.3.9) family.</text>
</comment>
<protein>
    <submittedName>
        <fullName evidence="9">Spore germination protein (Amino acid permease)</fullName>
    </submittedName>
</protein>